<organism evidence="3 4">
    <name type="scientific">Heliorestis convoluta</name>
    <dbReference type="NCBI Taxonomy" id="356322"/>
    <lineage>
        <taxon>Bacteria</taxon>
        <taxon>Bacillati</taxon>
        <taxon>Bacillota</taxon>
        <taxon>Clostridia</taxon>
        <taxon>Eubacteriales</taxon>
        <taxon>Heliobacteriaceae</taxon>
        <taxon>Heliorestis</taxon>
    </lineage>
</organism>
<dbReference type="OrthoDB" id="9811296at2"/>
<proteinExistence type="predicted"/>
<name>A0A5Q2N4F9_9FIRM</name>
<sequence length="170" mass="18882">MPFRCPPGTVPYRIRSGDTYYKLAKQFNTTIAALVSANPTYDPNNLPVGQPLCIPRQPVFPPCPEQNYYTIRPGDRLYRLADFFGISLDDLLEANPAIDPQNLRPGQVICIPLATPPVVCPPGTRSYTVRPGDSFYRIARQFNTTVDAIMEANPTIDPFALLIGQKLCIP</sequence>
<dbReference type="InterPro" id="IPR018392">
    <property type="entry name" value="LysM"/>
</dbReference>
<dbReference type="KEGG" id="hcv:FTV88_0988"/>
<feature type="domain" description="LysM" evidence="2">
    <location>
        <begin position="125"/>
        <end position="169"/>
    </location>
</feature>
<dbReference type="InterPro" id="IPR036779">
    <property type="entry name" value="LysM_dom_sf"/>
</dbReference>
<dbReference type="PANTHER" id="PTHR33734:SF22">
    <property type="entry name" value="MEMBRANE-BOUND LYTIC MUREIN TRANSGLYCOSYLASE D"/>
    <property type="match status" value="1"/>
</dbReference>
<dbReference type="SUPFAM" id="SSF54106">
    <property type="entry name" value="LysM domain"/>
    <property type="match status" value="3"/>
</dbReference>
<evidence type="ECO:0000313" key="4">
    <source>
        <dbReference type="Proteomes" id="UP000366051"/>
    </source>
</evidence>
<dbReference type="PROSITE" id="PS51782">
    <property type="entry name" value="LYSM"/>
    <property type="match status" value="3"/>
</dbReference>
<gene>
    <name evidence="3" type="ORF">FTV88_0988</name>
</gene>
<dbReference type="AlphaFoldDB" id="A0A5Q2N4F9"/>
<keyword evidence="4" id="KW-1185">Reference proteome</keyword>
<feature type="domain" description="LysM" evidence="2">
    <location>
        <begin position="10"/>
        <end position="54"/>
    </location>
</feature>
<dbReference type="EMBL" id="CP045875">
    <property type="protein sequence ID" value="QGG47140.1"/>
    <property type="molecule type" value="Genomic_DNA"/>
</dbReference>
<reference evidence="4" key="1">
    <citation type="submission" date="2019-11" db="EMBL/GenBank/DDBJ databases">
        <title>Genome sequence of Heliorestis convoluta strain HH, an alkaliphilic and minimalistic phototrophic bacterium from a soda lake in Egypt.</title>
        <authorList>
            <person name="Dewey E.D."/>
            <person name="Stokes L.M."/>
            <person name="Burchell B.M."/>
            <person name="Shaffer K.N."/>
            <person name="Huntington A.M."/>
            <person name="Baker J.M."/>
            <person name="Nadendla S."/>
            <person name="Giglio M.G."/>
            <person name="Touchman J.W."/>
            <person name="Blankenship R.E."/>
            <person name="Madigan M.T."/>
            <person name="Sattley W.M."/>
        </authorList>
    </citation>
    <scope>NUCLEOTIDE SEQUENCE [LARGE SCALE GENOMIC DNA]</scope>
    <source>
        <strain evidence="4">HH</strain>
    </source>
</reference>
<dbReference type="PANTHER" id="PTHR33734">
    <property type="entry name" value="LYSM DOMAIN-CONTAINING GPI-ANCHORED PROTEIN 2"/>
    <property type="match status" value="1"/>
</dbReference>
<feature type="domain" description="HTH cro/C1-type" evidence="1">
    <location>
        <begin position="75"/>
        <end position="91"/>
    </location>
</feature>
<dbReference type="Gene3D" id="3.10.350.10">
    <property type="entry name" value="LysM domain"/>
    <property type="match status" value="3"/>
</dbReference>
<dbReference type="RefSeq" id="WP_153724582.1">
    <property type="nucleotide sequence ID" value="NZ_CP045875.1"/>
</dbReference>
<evidence type="ECO:0000313" key="3">
    <source>
        <dbReference type="EMBL" id="QGG47140.1"/>
    </source>
</evidence>
<accession>A0A5Q2N4F9</accession>
<dbReference type="CDD" id="cd00118">
    <property type="entry name" value="LysM"/>
    <property type="match status" value="3"/>
</dbReference>
<dbReference type="PROSITE" id="PS50943">
    <property type="entry name" value="HTH_CROC1"/>
    <property type="match status" value="1"/>
</dbReference>
<protein>
    <submittedName>
        <fullName evidence="3">LysM domain protein</fullName>
    </submittedName>
</protein>
<dbReference type="SMART" id="SM00257">
    <property type="entry name" value="LysM"/>
    <property type="match status" value="3"/>
</dbReference>
<dbReference type="InterPro" id="IPR001387">
    <property type="entry name" value="Cro/C1-type_HTH"/>
</dbReference>
<evidence type="ECO:0000259" key="1">
    <source>
        <dbReference type="PROSITE" id="PS50943"/>
    </source>
</evidence>
<dbReference type="Proteomes" id="UP000366051">
    <property type="component" value="Chromosome"/>
</dbReference>
<feature type="domain" description="LysM" evidence="2">
    <location>
        <begin position="67"/>
        <end position="111"/>
    </location>
</feature>
<dbReference type="Pfam" id="PF01476">
    <property type="entry name" value="LysM"/>
    <property type="match status" value="3"/>
</dbReference>
<evidence type="ECO:0000259" key="2">
    <source>
        <dbReference type="PROSITE" id="PS51782"/>
    </source>
</evidence>